<dbReference type="InterPro" id="IPR036770">
    <property type="entry name" value="Ankyrin_rpt-contain_sf"/>
</dbReference>
<dbReference type="PANTHER" id="PTHR24197">
    <property type="entry name" value="ANKYRIN REPEAT DOMAIN-CONTAINING PROTEIN 61"/>
    <property type="match status" value="1"/>
</dbReference>
<comment type="function">
    <text evidence="3">Plays an important role in regulating intracellular signaling events associated with erythroid terminal differentiation.</text>
</comment>
<dbReference type="PANTHER" id="PTHR24197:SF44">
    <property type="entry name" value="ANKYRIN REPEAT DOMAIN-CONTAINING PROTEIN 54"/>
    <property type="match status" value="1"/>
</dbReference>
<evidence type="ECO:0000256" key="4">
    <source>
        <dbReference type="ARBA" id="ARBA00039237"/>
    </source>
</evidence>
<organism evidence="5 6">
    <name type="scientific">Anaeramoeba flamelloides</name>
    <dbReference type="NCBI Taxonomy" id="1746091"/>
    <lineage>
        <taxon>Eukaryota</taxon>
        <taxon>Metamonada</taxon>
        <taxon>Anaeramoebidae</taxon>
        <taxon>Anaeramoeba</taxon>
    </lineage>
</organism>
<gene>
    <name evidence="5" type="ORF">M0813_23943</name>
</gene>
<evidence type="ECO:0000256" key="3">
    <source>
        <dbReference type="ARBA" id="ARBA00037385"/>
    </source>
</evidence>
<dbReference type="Pfam" id="PF12796">
    <property type="entry name" value="Ank_2"/>
    <property type="match status" value="1"/>
</dbReference>
<comment type="caution">
    <text evidence="5">The sequence shown here is derived from an EMBL/GenBank/DDBJ whole genome shotgun (WGS) entry which is preliminary data.</text>
</comment>
<evidence type="ECO:0000256" key="1">
    <source>
        <dbReference type="ARBA" id="ARBA00022737"/>
    </source>
</evidence>
<evidence type="ECO:0000313" key="5">
    <source>
        <dbReference type="EMBL" id="KAJ6240844.1"/>
    </source>
</evidence>
<name>A0ABQ8Y989_9EUKA</name>
<proteinExistence type="predicted"/>
<evidence type="ECO:0000313" key="6">
    <source>
        <dbReference type="Proteomes" id="UP001150062"/>
    </source>
</evidence>
<sequence length="373" mass="44256">MQICNYSQYVDSNVKYSFFIKKLTFLNVLKHQYPLDTNQANNTNCKICKSAKPKIYCTFDRYYYCLECHTKCHELKKQLNFKTAYCAPMYCNLQTRKIEQFDYFYLQDIKTKSKRKTNKKIKQKRKKKKVNSELRTKLGKLLGNEKRITYICLYNPTVKILQFITDCGIDILSKDDLSTTFFHHYLHHNESYDQDVINFLFEKGADPNMFDNYQRTPFFHILGKEKLQIELVNFFFERGADLNMDFINNITIFHYFCQNRGSNAEILLLLLKKGAKPNQANCHQITPFHEACLNKYLKYDFLNALLQVGNANPNSKNKDHNTPFHYYIFSKNDLQLKYIKLFLLYGADQNLQNTFGRSPFLSLINKLCFLINK</sequence>
<keyword evidence="6" id="KW-1185">Reference proteome</keyword>
<dbReference type="SUPFAM" id="SSF48403">
    <property type="entry name" value="Ankyrin repeat"/>
    <property type="match status" value="1"/>
</dbReference>
<dbReference type="EMBL" id="JAOAOG010000198">
    <property type="protein sequence ID" value="KAJ6240844.1"/>
    <property type="molecule type" value="Genomic_DNA"/>
</dbReference>
<dbReference type="SMART" id="SM00248">
    <property type="entry name" value="ANK"/>
    <property type="match status" value="5"/>
</dbReference>
<dbReference type="Gene3D" id="1.25.40.20">
    <property type="entry name" value="Ankyrin repeat-containing domain"/>
    <property type="match status" value="1"/>
</dbReference>
<evidence type="ECO:0000256" key="2">
    <source>
        <dbReference type="ARBA" id="ARBA00023043"/>
    </source>
</evidence>
<keyword evidence="2" id="KW-0040">ANK repeat</keyword>
<reference evidence="5" key="1">
    <citation type="submission" date="2022-08" db="EMBL/GenBank/DDBJ databases">
        <title>Novel sulfate-reducing endosymbionts in the free-living metamonad Anaeramoeba.</title>
        <authorList>
            <person name="Jerlstrom-Hultqvist J."/>
            <person name="Cepicka I."/>
            <person name="Gallot-Lavallee L."/>
            <person name="Salas-Leiva D."/>
            <person name="Curtis B.A."/>
            <person name="Zahonova K."/>
            <person name="Pipaliya S."/>
            <person name="Dacks J."/>
            <person name="Roger A.J."/>
        </authorList>
    </citation>
    <scope>NUCLEOTIDE SEQUENCE</scope>
    <source>
        <strain evidence="5">Schooner1</strain>
    </source>
</reference>
<protein>
    <recommendedName>
        <fullName evidence="4">Ankyrin repeat domain-containing protein 54</fullName>
    </recommendedName>
</protein>
<accession>A0ABQ8Y989</accession>
<dbReference type="Proteomes" id="UP001150062">
    <property type="component" value="Unassembled WGS sequence"/>
</dbReference>
<keyword evidence="1" id="KW-0677">Repeat</keyword>
<dbReference type="InterPro" id="IPR002110">
    <property type="entry name" value="Ankyrin_rpt"/>
</dbReference>